<evidence type="ECO:0000313" key="3">
    <source>
        <dbReference type="EMBL" id="PSN70863.1"/>
    </source>
</evidence>
<dbReference type="STRING" id="1448308.A0A2T2NZN5"/>
<evidence type="ECO:0000313" key="4">
    <source>
        <dbReference type="Proteomes" id="UP000240883"/>
    </source>
</evidence>
<feature type="region of interest" description="Disordered" evidence="1">
    <location>
        <begin position="1"/>
        <end position="42"/>
    </location>
</feature>
<evidence type="ECO:0000256" key="1">
    <source>
        <dbReference type="SAM" id="MobiDB-lite"/>
    </source>
</evidence>
<gene>
    <name evidence="3" type="ORF">BS50DRAFT_673587</name>
</gene>
<keyword evidence="2" id="KW-1133">Transmembrane helix</keyword>
<evidence type="ECO:0000256" key="2">
    <source>
        <dbReference type="SAM" id="Phobius"/>
    </source>
</evidence>
<organism evidence="3 4">
    <name type="scientific">Corynespora cassiicola Philippines</name>
    <dbReference type="NCBI Taxonomy" id="1448308"/>
    <lineage>
        <taxon>Eukaryota</taxon>
        <taxon>Fungi</taxon>
        <taxon>Dikarya</taxon>
        <taxon>Ascomycota</taxon>
        <taxon>Pezizomycotina</taxon>
        <taxon>Dothideomycetes</taxon>
        <taxon>Pleosporomycetidae</taxon>
        <taxon>Pleosporales</taxon>
        <taxon>Corynesporascaceae</taxon>
        <taxon>Corynespora</taxon>
    </lineage>
</organism>
<proteinExistence type="predicted"/>
<keyword evidence="2" id="KW-0472">Membrane</keyword>
<feature type="compositionally biased region" description="Polar residues" evidence="1">
    <location>
        <begin position="15"/>
        <end position="42"/>
    </location>
</feature>
<feature type="transmembrane region" description="Helical" evidence="2">
    <location>
        <begin position="379"/>
        <end position="396"/>
    </location>
</feature>
<dbReference type="AlphaFoldDB" id="A0A2T2NZN5"/>
<accession>A0A2T2NZN5</accession>
<name>A0A2T2NZN5_CORCC</name>
<dbReference type="OrthoDB" id="3231000at2759"/>
<sequence length="536" mass="60677">MPGSNISMSLLPLTNEPTPTAVDNDQGSLSNTRTTSEQSTAEQAEKDCFFKVIDISMDTSELTVHGETYSREDVDDCIANIQPQSSNSVRIFLDGRGNVESYEPKVYGDAYPSCHPVVNEVELPKCNYYPPIEAQRKSRPYYLPALLTLWDHEMEPTFYEISVCYKHDSFVHGYSTSTSEYKHTPVQLMFFRDHEGKTMMICRGPGARIDLAKYRQTPCTNGSWRWLAEIEELLYRKLLDQGRTYSDQDNLLQLISLEILIENYNLITFHLLELQDDLKKNWLSSEDKLLRTTDLRKAIHKLENVFDAINCISNHIRDTPSTHAQGEHWSLLEKQVKAAELDFTYYSKRVDQLKIEHDHRQAVLSQIAGTKQSAGVTQLTALATFFLPLSLSAAILSMQTRFSDLGPLIYDFVGVVSILTIIAILLLLIHRYGKAFVEGVVETFYPTVAEHEIISRAFRYAGVGLWCLAFVVSFSVGMMVQIKLGWKTLGFSVAGITALGFIMMIAVRKFPLVAFCVECCEGDDDDDDNCWCCSCD</sequence>
<keyword evidence="2" id="KW-0812">Transmembrane</keyword>
<feature type="transmembrane region" description="Helical" evidence="2">
    <location>
        <begin position="408"/>
        <end position="429"/>
    </location>
</feature>
<feature type="transmembrane region" description="Helical" evidence="2">
    <location>
        <begin position="488"/>
        <end position="507"/>
    </location>
</feature>
<keyword evidence="4" id="KW-1185">Reference proteome</keyword>
<reference evidence="3 4" key="1">
    <citation type="journal article" date="2018" name="Front. Microbiol.">
        <title>Genome-Wide Analysis of Corynespora cassiicola Leaf Fall Disease Putative Effectors.</title>
        <authorList>
            <person name="Lopez D."/>
            <person name="Ribeiro S."/>
            <person name="Label P."/>
            <person name="Fumanal B."/>
            <person name="Venisse J.S."/>
            <person name="Kohler A."/>
            <person name="de Oliveira R.R."/>
            <person name="Labutti K."/>
            <person name="Lipzen A."/>
            <person name="Lail K."/>
            <person name="Bauer D."/>
            <person name="Ohm R.A."/>
            <person name="Barry K.W."/>
            <person name="Spatafora J."/>
            <person name="Grigoriev I.V."/>
            <person name="Martin F.M."/>
            <person name="Pujade-Renaud V."/>
        </authorList>
    </citation>
    <scope>NUCLEOTIDE SEQUENCE [LARGE SCALE GENOMIC DNA]</scope>
    <source>
        <strain evidence="3 4">Philippines</strain>
    </source>
</reference>
<dbReference type="EMBL" id="KZ678131">
    <property type="protein sequence ID" value="PSN70863.1"/>
    <property type="molecule type" value="Genomic_DNA"/>
</dbReference>
<feature type="transmembrane region" description="Helical" evidence="2">
    <location>
        <begin position="463"/>
        <end position="482"/>
    </location>
</feature>
<dbReference type="Proteomes" id="UP000240883">
    <property type="component" value="Unassembled WGS sequence"/>
</dbReference>
<protein>
    <submittedName>
        <fullName evidence="3">Uncharacterized protein</fullName>
    </submittedName>
</protein>